<evidence type="ECO:0000256" key="11">
    <source>
        <dbReference type="ARBA" id="ARBA00023204"/>
    </source>
</evidence>
<keyword evidence="5" id="KW-0004">4Fe-4S</keyword>
<feature type="compositionally biased region" description="Basic and acidic residues" evidence="12">
    <location>
        <begin position="42"/>
        <end position="52"/>
    </location>
</feature>
<dbReference type="InterPro" id="IPR005273">
    <property type="entry name" value="Ura-DNA_glyco_family4"/>
</dbReference>
<dbReference type="GO" id="GO:0006281">
    <property type="term" value="P:DNA repair"/>
    <property type="evidence" value="ECO:0007669"/>
    <property type="project" value="UniProtKB-KW"/>
</dbReference>
<name>A0A921TCQ9_9RHOB</name>
<evidence type="ECO:0000256" key="3">
    <source>
        <dbReference type="ARBA" id="ARBA00012030"/>
    </source>
</evidence>
<keyword evidence="7" id="KW-0227">DNA damage</keyword>
<keyword evidence="9" id="KW-0408">Iron</keyword>
<dbReference type="NCBIfam" id="TIGR00758">
    <property type="entry name" value="UDG_fam4"/>
    <property type="match status" value="1"/>
</dbReference>
<dbReference type="Proteomes" id="UP000698242">
    <property type="component" value="Unassembled WGS sequence"/>
</dbReference>
<dbReference type="OrthoDB" id="5290748at2"/>
<evidence type="ECO:0000259" key="13">
    <source>
        <dbReference type="SMART" id="SM00986"/>
    </source>
</evidence>
<proteinExistence type="inferred from homology"/>
<dbReference type="EC" id="3.2.2.27" evidence="3"/>
<dbReference type="Pfam" id="PF03167">
    <property type="entry name" value="UDG"/>
    <property type="match status" value="1"/>
</dbReference>
<dbReference type="SUPFAM" id="SSF52141">
    <property type="entry name" value="Uracil-DNA glycosylase-like"/>
    <property type="match status" value="1"/>
</dbReference>
<keyword evidence="14" id="KW-0326">Glycosidase</keyword>
<evidence type="ECO:0000313" key="14">
    <source>
        <dbReference type="EMBL" id="KAF0675973.1"/>
    </source>
</evidence>
<evidence type="ECO:0000256" key="6">
    <source>
        <dbReference type="ARBA" id="ARBA00022723"/>
    </source>
</evidence>
<accession>A0A921TCQ9</accession>
<evidence type="ECO:0000256" key="2">
    <source>
        <dbReference type="ARBA" id="ARBA00006521"/>
    </source>
</evidence>
<evidence type="ECO:0000256" key="5">
    <source>
        <dbReference type="ARBA" id="ARBA00022485"/>
    </source>
</evidence>
<evidence type="ECO:0000256" key="7">
    <source>
        <dbReference type="ARBA" id="ARBA00022763"/>
    </source>
</evidence>
<evidence type="ECO:0000256" key="10">
    <source>
        <dbReference type="ARBA" id="ARBA00023014"/>
    </source>
</evidence>
<dbReference type="SMART" id="SM00987">
    <property type="entry name" value="UreE_C"/>
    <property type="match status" value="1"/>
</dbReference>
<evidence type="ECO:0000256" key="8">
    <source>
        <dbReference type="ARBA" id="ARBA00022801"/>
    </source>
</evidence>
<dbReference type="InterPro" id="IPR036895">
    <property type="entry name" value="Uracil-DNA_glycosylase-like_sf"/>
</dbReference>
<feature type="region of interest" description="Disordered" evidence="12">
    <location>
        <begin position="35"/>
        <end position="78"/>
    </location>
</feature>
<dbReference type="GO" id="GO:0004844">
    <property type="term" value="F:uracil DNA N-glycosylase activity"/>
    <property type="evidence" value="ECO:0007669"/>
    <property type="project" value="UniProtKB-EC"/>
</dbReference>
<evidence type="ECO:0000256" key="12">
    <source>
        <dbReference type="SAM" id="MobiDB-lite"/>
    </source>
</evidence>
<dbReference type="SMART" id="SM00986">
    <property type="entry name" value="UDG"/>
    <property type="match status" value="1"/>
</dbReference>
<dbReference type="AlphaFoldDB" id="A0A921TCQ9"/>
<dbReference type="InterPro" id="IPR051536">
    <property type="entry name" value="UDG_Type-4/5"/>
</dbReference>
<dbReference type="InterPro" id="IPR005122">
    <property type="entry name" value="Uracil-DNA_glycosylase-like"/>
</dbReference>
<keyword evidence="15" id="KW-1185">Reference proteome</keyword>
<keyword evidence="6" id="KW-0479">Metal-binding</keyword>
<dbReference type="PANTHER" id="PTHR33693:SF1">
    <property type="entry name" value="TYPE-4 URACIL-DNA GLYCOSYLASE"/>
    <property type="match status" value="1"/>
</dbReference>
<evidence type="ECO:0000256" key="1">
    <source>
        <dbReference type="ARBA" id="ARBA00001400"/>
    </source>
</evidence>
<keyword evidence="8 14" id="KW-0378">Hydrolase</keyword>
<evidence type="ECO:0000256" key="9">
    <source>
        <dbReference type="ARBA" id="ARBA00023004"/>
    </source>
</evidence>
<dbReference type="RefSeq" id="WP_159965293.1">
    <property type="nucleotide sequence ID" value="NZ_APKE01000020.1"/>
</dbReference>
<protein>
    <recommendedName>
        <fullName evidence="4">Type-4 uracil-DNA glycosylase</fullName>
        <ecNumber evidence="3">3.2.2.27</ecNumber>
    </recommendedName>
</protein>
<dbReference type="GO" id="GO:0051539">
    <property type="term" value="F:4 iron, 4 sulfur cluster binding"/>
    <property type="evidence" value="ECO:0007669"/>
    <property type="project" value="UniProtKB-KW"/>
</dbReference>
<dbReference type="EMBL" id="APKE01000020">
    <property type="protein sequence ID" value="KAF0675973.1"/>
    <property type="molecule type" value="Genomic_DNA"/>
</dbReference>
<feature type="domain" description="Uracil-DNA glycosylase-like" evidence="13">
    <location>
        <begin position="116"/>
        <end position="267"/>
    </location>
</feature>
<sequence length="279" mass="30187">MDPDLDHHAARALLEWQIELGASEAICEQPIDRYALDPAPPRADRAPADHAPAEQTGPAQAGRTGPAQAETRDPKAEACAAAEDAARLADDLDGLRAAMAAFEGCELKRGARNLVFADGRPGARVMIVGEAPGREEDQAGRPFVGKAGQLLDRMFAQIGLSRGAQQAHDALYITNVLPWRPPQNRDPNADEIAMMLPFLRRHVALADPEVLILMGNVSCQALLGRKGILRLRGGWTQALERPALPMTHPAYLLRMPAAKREAWSDLLALRAHLEGTPEP</sequence>
<comment type="similarity">
    <text evidence="2">Belongs to the uracil-DNA glycosylase (UDG) superfamily. Type 4 (UDGa) family.</text>
</comment>
<comment type="catalytic activity">
    <reaction evidence="1">
        <text>Hydrolyzes single-stranded DNA or mismatched double-stranded DNA and polynucleotides, releasing free uracil.</text>
        <dbReference type="EC" id="3.2.2.27"/>
    </reaction>
</comment>
<dbReference type="CDD" id="cd10030">
    <property type="entry name" value="UDG-F4_TTUDGA_SPO1dp_like"/>
    <property type="match status" value="1"/>
</dbReference>
<dbReference type="PANTHER" id="PTHR33693">
    <property type="entry name" value="TYPE-5 URACIL-DNA GLYCOSYLASE"/>
    <property type="match status" value="1"/>
</dbReference>
<evidence type="ECO:0000256" key="4">
    <source>
        <dbReference type="ARBA" id="ARBA00019403"/>
    </source>
</evidence>
<reference evidence="14" key="1">
    <citation type="submission" date="2013-03" db="EMBL/GenBank/DDBJ databases">
        <title>Genome Sequence of the Profundibacterium mesophilum strain KAUST100406-0324T from Red Sea, a novel genus in the family Rhodobacteraceae.</title>
        <authorList>
            <person name="Essack M."/>
            <person name="Alam I."/>
            <person name="Lafi F."/>
            <person name="Alawi W."/>
            <person name="Kamanu F."/>
            <person name="Al-Suwailem A."/>
            <person name="Lee O.O."/>
            <person name="Xu Y."/>
            <person name="Bajic V."/>
            <person name="Qian P.-Y."/>
            <person name="Archer J."/>
        </authorList>
    </citation>
    <scope>NUCLEOTIDE SEQUENCE</scope>
    <source>
        <strain evidence="14">KAUST100406-0324</strain>
    </source>
</reference>
<comment type="caution">
    <text evidence="14">The sequence shown here is derived from an EMBL/GenBank/DDBJ whole genome shotgun (WGS) entry which is preliminary data.</text>
</comment>
<organism evidence="14 15">
    <name type="scientific">Profundibacterium mesophilum KAUST100406-0324</name>
    <dbReference type="NCBI Taxonomy" id="1037889"/>
    <lineage>
        <taxon>Bacteria</taxon>
        <taxon>Pseudomonadati</taxon>
        <taxon>Pseudomonadota</taxon>
        <taxon>Alphaproteobacteria</taxon>
        <taxon>Rhodobacterales</taxon>
        <taxon>Roseobacteraceae</taxon>
        <taxon>Profundibacterium</taxon>
    </lineage>
</organism>
<keyword evidence="10" id="KW-0411">Iron-sulfur</keyword>
<keyword evidence="11" id="KW-0234">DNA repair</keyword>
<gene>
    <name evidence="14" type="ORF">PMES_01728</name>
</gene>
<dbReference type="GO" id="GO:0046872">
    <property type="term" value="F:metal ion binding"/>
    <property type="evidence" value="ECO:0007669"/>
    <property type="project" value="UniProtKB-KW"/>
</dbReference>
<evidence type="ECO:0000313" key="15">
    <source>
        <dbReference type="Proteomes" id="UP000698242"/>
    </source>
</evidence>
<dbReference type="Gene3D" id="3.40.470.10">
    <property type="entry name" value="Uracil-DNA glycosylase-like domain"/>
    <property type="match status" value="1"/>
</dbReference>